<evidence type="ECO:0000313" key="15">
    <source>
        <dbReference type="Ensembl" id="ENSOTSP00005125951.1"/>
    </source>
</evidence>
<evidence type="ECO:0000256" key="10">
    <source>
        <dbReference type="ARBA" id="ARBA00055860"/>
    </source>
</evidence>
<evidence type="ECO:0000313" key="16">
    <source>
        <dbReference type="Proteomes" id="UP000694402"/>
    </source>
</evidence>
<comment type="function">
    <text evidence="10">Plays a role in SNARE-pin assembly and Golgi-to-ER retrograde transport via its interaction with COG4. Involved in vesicular transport between the endoplasmic reticulum and the Golgi.</text>
</comment>
<dbReference type="GO" id="GO:0032580">
    <property type="term" value="C:Golgi cisterna membrane"/>
    <property type="evidence" value="ECO:0007669"/>
    <property type="project" value="UniProtKB-SubCell"/>
</dbReference>
<evidence type="ECO:0000256" key="13">
    <source>
        <dbReference type="SAM" id="MobiDB-lite"/>
    </source>
</evidence>
<reference evidence="16" key="1">
    <citation type="journal article" date="2018" name="PLoS ONE">
        <title>Chinook salmon (Oncorhynchus tshawytscha) genome and transcriptome.</title>
        <authorList>
            <person name="Christensen K.A."/>
            <person name="Leong J.S."/>
            <person name="Sakhrani D."/>
            <person name="Biagi C.A."/>
            <person name="Minkley D.R."/>
            <person name="Withler R.E."/>
            <person name="Rondeau E.B."/>
            <person name="Koop B.F."/>
            <person name="Devlin R.H."/>
        </authorList>
    </citation>
    <scope>NUCLEOTIDE SEQUENCE [LARGE SCALE GENOMIC DNA]</scope>
</reference>
<keyword evidence="4" id="KW-0479">Metal-binding</keyword>
<dbReference type="InterPro" id="IPR043154">
    <property type="entry name" value="Sec-1-like_dom1"/>
</dbReference>
<dbReference type="FunFam" id="3.40.50.2060:FF:000002">
    <property type="entry name" value="sec1 family domain-containing protein 1"/>
    <property type="match status" value="1"/>
</dbReference>
<dbReference type="InterPro" id="IPR001619">
    <property type="entry name" value="Sec1-like"/>
</dbReference>
<dbReference type="InterPro" id="IPR034732">
    <property type="entry name" value="EPHD"/>
</dbReference>
<evidence type="ECO:0000256" key="11">
    <source>
        <dbReference type="ARBA" id="ARBA00067725"/>
    </source>
</evidence>
<dbReference type="InterPro" id="IPR042013">
    <property type="entry name" value="PHF7/G2E3_ePHD"/>
</dbReference>
<feature type="region of interest" description="Disordered" evidence="13">
    <location>
        <begin position="296"/>
        <end position="323"/>
    </location>
</feature>
<evidence type="ECO:0000259" key="14">
    <source>
        <dbReference type="PROSITE" id="PS51805"/>
    </source>
</evidence>
<organism evidence="15 16">
    <name type="scientific">Oncorhynchus tshawytscha</name>
    <name type="common">Chinook salmon</name>
    <name type="synonym">Salmo tshawytscha</name>
    <dbReference type="NCBI Taxonomy" id="74940"/>
    <lineage>
        <taxon>Eukaryota</taxon>
        <taxon>Metazoa</taxon>
        <taxon>Chordata</taxon>
        <taxon>Craniata</taxon>
        <taxon>Vertebrata</taxon>
        <taxon>Euteleostomi</taxon>
        <taxon>Actinopterygii</taxon>
        <taxon>Neopterygii</taxon>
        <taxon>Teleostei</taxon>
        <taxon>Protacanthopterygii</taxon>
        <taxon>Salmoniformes</taxon>
        <taxon>Salmonidae</taxon>
        <taxon>Salmoninae</taxon>
        <taxon>Oncorhynchus</taxon>
    </lineage>
</organism>
<dbReference type="PROSITE" id="PS01359">
    <property type="entry name" value="ZF_PHD_1"/>
    <property type="match status" value="1"/>
</dbReference>
<dbReference type="InterPro" id="IPR019786">
    <property type="entry name" value="Zinc_finger_PHD-type_CS"/>
</dbReference>
<dbReference type="SMART" id="SM00249">
    <property type="entry name" value="PHD"/>
    <property type="match status" value="3"/>
</dbReference>
<keyword evidence="5" id="KW-0863">Zinc-finger</keyword>
<dbReference type="InterPro" id="IPR035983">
    <property type="entry name" value="Hect_E3_ubiquitin_ligase"/>
</dbReference>
<keyword evidence="16" id="KW-1185">Reference proteome</keyword>
<gene>
    <name evidence="15" type="primary">G2E3</name>
</gene>
<keyword evidence="7" id="KW-0653">Protein transport</keyword>
<dbReference type="Proteomes" id="UP000694402">
    <property type="component" value="Unassembled WGS sequence"/>
</dbReference>
<dbReference type="PROSITE" id="PS51805">
    <property type="entry name" value="EPHD"/>
    <property type="match status" value="1"/>
</dbReference>
<dbReference type="Gene3D" id="1.25.40.60">
    <property type="match status" value="1"/>
</dbReference>
<sequence length="1250" mass="140791">MKRRIRRSEQEYLECCALCKCSENCPDKYGEKITLKSQELTVHYFCLLMSSGVYQRGEENEGIYGFLVDDIKQEVRRSSRLKCAVCKKNGASVGCYVKSCQKKVHFPCGKQHQFIFQFTDLFPSYCKDHSPTQSLPVSACVSEPMSCSVCLDPIEPVLSYSILKCPACHGSWFHRDCVQNQAHSAGMFFFRCTLCNNKDMFQQEMLQMGVHIPERDAAWELEENAYGELLQVYQHCDAKKCLSHSGRTYSSRTGWFQMLRCSLCGSSGTHRKCGSLKLDETNWACEDCAGSVDGTASLPRHTDSPQPGGQRRSRTSKRSLTLTPRQSPIVCKRPFLLGGSAREILQELASQTSQHQPSMPVVVNGNKVLEAAMELVKRSDFNPSHALAVRFTSSKHSSSPDTCPGNTRHFLRLLVQQLQNTVFEGPDGAKTLTLDARALREDVYFDVGCLLSLSLVHGGPPLGFFSRALYLCLFNFPRDTPLTVEDMGSTVFTDKVKKIQESKSLEELREAMESASEYLEVAGCTRPVESLSDKDTLVKDIVSFHLITRMQLPVQRFCEGLKTLGVFDQVQMFPGAFVGLFCSSHDKLTADTMAALFSVQFSDQEETAVKETAVVTFWRHYLLECEAALKRMLNFNAPPLKNTAAEPVWKVLIYDRCGQDIISPLLAVKELRDMGITLHLLLHSDRDPIPDVPAIYFVMPTEENIDRICQDLRSQLYESYYFNFISAISRSKLEDIASAALSANAITQVTKVFDQYLNFITLEDDMFILGNQNKELISYHAINKPDIMDTEMEAIMDTIVDSLFCFFVTLGTVPIIRCPRGNAAEMVAVKLDKKLRENLRDARNSLFTGDNMGASQFSFQRPLFVLADRNLDLATPLHHTWTYQALIHDVLDFHLNRVSMDESVGSESSPAGARPKKKNKKSYDLTSADMFWQKHKGSPFPEVAESVQEELDTYRAQEDEVKRLKSIMGLEGEDEGPISSISMSDNTAKLTSAVSSLPELLEKKRLIDLHTNVATAVLDHIKSRKLDVYFEYEEKLMSKSTLEESLLDIISDPDAGTPEDKMRLFLIFYITALQPTSEIDLDQYKKALLDTGCDLSPVNYIKQWKAFTKIAATPSNYGNSGVKPMGLFSRVMNSGSQFVMEGVKHLVLKQHNLPVTRILDNLMEMKSNPETDDYRYFDPKMLRGSESSIPRNKNPFQEAIVFMVGGGNYVEYQNLVDYTKAKPGKRVLYGCSELFNAGQFIKQLSSLGQK</sequence>
<keyword evidence="7" id="KW-0813">Transport</keyword>
<accession>A0AAZ3QAP4</accession>
<dbReference type="InterPro" id="IPR027482">
    <property type="entry name" value="Sec1-like_dom2"/>
</dbReference>
<feature type="region of interest" description="Disordered" evidence="13">
    <location>
        <begin position="902"/>
        <end position="922"/>
    </location>
</feature>
<dbReference type="InterPro" id="IPR001965">
    <property type="entry name" value="Znf_PHD"/>
</dbReference>
<dbReference type="Gene3D" id="3.40.50.1910">
    <property type="match status" value="1"/>
</dbReference>
<reference evidence="15" key="2">
    <citation type="submission" date="2025-08" db="UniProtKB">
        <authorList>
            <consortium name="Ensembl"/>
        </authorList>
    </citation>
    <scope>IDENTIFICATION</scope>
</reference>
<dbReference type="FunFam" id="1.25.40.60:FF:000002">
    <property type="entry name" value="Sec1 family domain containing 1"/>
    <property type="match status" value="1"/>
</dbReference>
<dbReference type="CDD" id="cd15496">
    <property type="entry name" value="PHD_PHF7_G2E3_like"/>
    <property type="match status" value="1"/>
</dbReference>
<comment type="similarity">
    <text evidence="2">Belongs to the STXBP/unc-18/SEC1 family.</text>
</comment>
<evidence type="ECO:0000256" key="4">
    <source>
        <dbReference type="ARBA" id="ARBA00022723"/>
    </source>
</evidence>
<dbReference type="GO" id="GO:0005634">
    <property type="term" value="C:nucleus"/>
    <property type="evidence" value="ECO:0007669"/>
    <property type="project" value="UniProtKB-SubCell"/>
</dbReference>
<proteinExistence type="inferred from homology"/>
<dbReference type="SUPFAM" id="SSF57903">
    <property type="entry name" value="FYVE/PHD zinc finger"/>
    <property type="match status" value="1"/>
</dbReference>
<dbReference type="Pfam" id="PF13771">
    <property type="entry name" value="zf-HC5HC2H"/>
    <property type="match status" value="1"/>
</dbReference>
<evidence type="ECO:0000256" key="1">
    <source>
        <dbReference type="ARBA" id="ARBA00004496"/>
    </source>
</evidence>
<dbReference type="GO" id="GO:0016192">
    <property type="term" value="P:vesicle-mediated transport"/>
    <property type="evidence" value="ECO:0007669"/>
    <property type="project" value="InterPro"/>
</dbReference>
<dbReference type="GO" id="GO:0015031">
    <property type="term" value="P:protein transport"/>
    <property type="evidence" value="ECO:0007669"/>
    <property type="project" value="UniProtKB-KW"/>
</dbReference>
<evidence type="ECO:0000256" key="5">
    <source>
        <dbReference type="ARBA" id="ARBA00022771"/>
    </source>
</evidence>
<keyword evidence="3" id="KW-0963">Cytoplasm</keyword>
<reference evidence="15" key="3">
    <citation type="submission" date="2025-09" db="UniProtKB">
        <authorList>
            <consortium name="Ensembl"/>
        </authorList>
    </citation>
    <scope>IDENTIFICATION</scope>
</reference>
<dbReference type="Pfam" id="PF26054">
    <property type="entry name" value="PHD_G2E3"/>
    <property type="match status" value="1"/>
</dbReference>
<dbReference type="Pfam" id="PF00995">
    <property type="entry name" value="Sec1"/>
    <property type="match status" value="1"/>
</dbReference>
<dbReference type="InterPro" id="IPR036045">
    <property type="entry name" value="Sec1-like_sf"/>
</dbReference>
<evidence type="ECO:0000256" key="9">
    <source>
        <dbReference type="ARBA" id="ARBA00037843"/>
    </source>
</evidence>
<dbReference type="SUPFAM" id="SSF56815">
    <property type="entry name" value="Sec1/munc18-like (SM) proteins"/>
    <property type="match status" value="1"/>
</dbReference>
<dbReference type="InterPro" id="IPR013083">
    <property type="entry name" value="Znf_RING/FYVE/PHD"/>
</dbReference>
<dbReference type="InterPro" id="IPR043127">
    <property type="entry name" value="Sec-1-like_dom3a"/>
</dbReference>
<feature type="domain" description="PHD-type" evidence="14">
    <location>
        <begin position="13"/>
        <end position="130"/>
    </location>
</feature>
<dbReference type="AlphaFoldDB" id="A0AAZ3QAP4"/>
<dbReference type="GO" id="GO:0008270">
    <property type="term" value="F:zinc ion binding"/>
    <property type="evidence" value="ECO:0007669"/>
    <property type="project" value="UniProtKB-KW"/>
</dbReference>
<keyword evidence="8" id="KW-0472">Membrane</keyword>
<evidence type="ECO:0000256" key="7">
    <source>
        <dbReference type="ARBA" id="ARBA00022927"/>
    </source>
</evidence>
<dbReference type="GO" id="GO:0004842">
    <property type="term" value="F:ubiquitin-protein transferase activity"/>
    <property type="evidence" value="ECO:0007669"/>
    <property type="project" value="InterPro"/>
</dbReference>
<dbReference type="GeneTree" id="ENSGT00550000074845"/>
<dbReference type="Ensembl" id="ENSOTST00005171215.1">
    <property type="protein sequence ID" value="ENSOTSP00005125951.1"/>
    <property type="gene ID" value="ENSOTSG00005010394.2"/>
</dbReference>
<dbReference type="CDD" id="cd15669">
    <property type="entry name" value="ePHD_PHF7_G2E3_like"/>
    <property type="match status" value="1"/>
</dbReference>
<dbReference type="PANTHER" id="PTHR11679">
    <property type="entry name" value="VESICLE PROTEIN SORTING-ASSOCIATED"/>
    <property type="match status" value="1"/>
</dbReference>
<dbReference type="InterPro" id="IPR059102">
    <property type="entry name" value="PHD_PHF7/G2E3-like"/>
</dbReference>
<comment type="subcellular location">
    <subcellularLocation>
        <location evidence="1">Cytoplasm</location>
    </subcellularLocation>
    <subcellularLocation>
        <location evidence="9">Golgi apparatus</location>
        <location evidence="9">Golgi stack membrane</location>
        <topology evidence="9">Peripheral membrane protein</topology>
    </subcellularLocation>
</comment>
<name>A0AAZ3QAP4_ONCTS</name>
<keyword evidence="6" id="KW-0862">Zinc</keyword>
<protein>
    <recommendedName>
        <fullName evidence="11">Sec1 family domain-containing protein 1</fullName>
    </recommendedName>
    <alternativeName>
        <fullName evidence="12">Syntaxin-binding protein 1-like 2</fullName>
    </alternativeName>
</protein>
<dbReference type="InterPro" id="IPR011011">
    <property type="entry name" value="Znf_FYVE_PHD"/>
</dbReference>
<evidence type="ECO:0000256" key="2">
    <source>
        <dbReference type="ARBA" id="ARBA00009884"/>
    </source>
</evidence>
<evidence type="ECO:0000256" key="3">
    <source>
        <dbReference type="ARBA" id="ARBA00022490"/>
    </source>
</evidence>
<evidence type="ECO:0000256" key="12">
    <source>
        <dbReference type="ARBA" id="ARBA00082889"/>
    </source>
</evidence>
<evidence type="ECO:0000256" key="6">
    <source>
        <dbReference type="ARBA" id="ARBA00022833"/>
    </source>
</evidence>
<dbReference type="Gene3D" id="3.40.50.2060">
    <property type="match status" value="1"/>
</dbReference>
<dbReference type="SUPFAM" id="SSF56204">
    <property type="entry name" value="Hect, E3 ligase catalytic domain"/>
    <property type="match status" value="1"/>
</dbReference>
<dbReference type="Gene3D" id="3.30.40.10">
    <property type="entry name" value="Zinc/RING finger domain, C3HC4 (zinc finger)"/>
    <property type="match status" value="2"/>
</dbReference>
<evidence type="ECO:0000256" key="8">
    <source>
        <dbReference type="ARBA" id="ARBA00023136"/>
    </source>
</evidence>
<dbReference type="Gene3D" id="3.90.830.10">
    <property type="entry name" value="Syntaxin Binding Protein 1, Chain A, domain 2"/>
    <property type="match status" value="1"/>
</dbReference>